<dbReference type="Pfam" id="PF08541">
    <property type="entry name" value="ACP_syn_III_C"/>
    <property type="match status" value="1"/>
</dbReference>
<dbReference type="SUPFAM" id="SSF53901">
    <property type="entry name" value="Thiolase-like"/>
    <property type="match status" value="1"/>
</dbReference>
<dbReference type="NCBIfam" id="NF006829">
    <property type="entry name" value="PRK09352.1"/>
    <property type="match status" value="1"/>
</dbReference>
<dbReference type="Gene3D" id="3.40.47.10">
    <property type="match status" value="1"/>
</dbReference>
<dbReference type="RefSeq" id="WP_014043943.1">
    <property type="nucleotide sequence ID" value="NC_015952.1"/>
</dbReference>
<evidence type="ECO:0000256" key="2">
    <source>
        <dbReference type="ARBA" id="ARBA00022679"/>
    </source>
</evidence>
<feature type="domain" description="Beta-ketoacyl-[acyl-carrier-protein] synthase III C-terminal" evidence="4">
    <location>
        <begin position="234"/>
        <end position="323"/>
    </location>
</feature>
<dbReference type="GO" id="GO:0044550">
    <property type="term" value="P:secondary metabolite biosynthetic process"/>
    <property type="evidence" value="ECO:0007669"/>
    <property type="project" value="TreeGrafter"/>
</dbReference>
<keyword evidence="6" id="KW-0614">Plasmid</keyword>
<dbReference type="HOGENOM" id="CLU_039592_4_2_11"/>
<dbReference type="PANTHER" id="PTHR34069">
    <property type="entry name" value="3-OXOACYL-[ACYL-CARRIER-PROTEIN] SYNTHASE 3"/>
    <property type="match status" value="1"/>
</dbReference>
<proteinExistence type="predicted"/>
<sequence>MERKAPIGVLGCGSYLPAERRSNEQVARQAGVSAEWIHSHTGVKSRWAAAEDEAASDLALGALRSALAAAEIEADQLGLIILATSTPDDLGPSTACRVQHAIKATRAVALDVAAACSGWLFAARVAHDWLRQDPSIGYAAVIGVEAYSKFINPADRATASLFGDGAAATILGPVPAPYGFGPFTLGSDGGLADVVGIPGGGSRQPDGDHTIHMKGRIVRDFVVNNLPGIIDDALKQHRITMGDVDHFVTHQPNPLLLRQVAEKVGIPATRLVVIGEDVGNIGAACIPYALTQGASQGRFAQGDLVLIAGFGAGFTWGSTLLTWNTSSAVCML</sequence>
<dbReference type="GO" id="GO:0006633">
    <property type="term" value="P:fatty acid biosynthetic process"/>
    <property type="evidence" value="ECO:0007669"/>
    <property type="project" value="InterPro"/>
</dbReference>
<keyword evidence="7" id="KW-1185">Reference proteome</keyword>
<reference evidence="6" key="1">
    <citation type="submission" date="2011-08" db="EMBL/GenBank/DDBJ databases">
        <title>Complete sequence of plasmid 2 of Streptomyces violaceusniger Tu 4113.</title>
        <authorList>
            <consortium name="US DOE Joint Genome Institute"/>
            <person name="Lucas S."/>
            <person name="Han J."/>
            <person name="Lapidus A."/>
            <person name="Cheng J.-F."/>
            <person name="Goodwin L."/>
            <person name="Pitluck S."/>
            <person name="Peters L."/>
            <person name="Ivanova N."/>
            <person name="Daligault H."/>
            <person name="Detter J.C."/>
            <person name="Han C."/>
            <person name="Tapia R."/>
            <person name="Land M."/>
            <person name="Hauser L."/>
            <person name="Kyrpides N."/>
            <person name="Ivanova N."/>
            <person name="Pagani I."/>
            <person name="Hagen A."/>
            <person name="Katz L."/>
            <person name="Fiedler H.-P."/>
            <person name="Keasling J."/>
            <person name="Fortman J."/>
            <person name="Woyke T."/>
        </authorList>
    </citation>
    <scope>NUCLEOTIDE SEQUENCE [LARGE SCALE GENOMIC DNA]</scope>
    <source>
        <strain evidence="6">Tu 4113</strain>
        <plasmid evidence="6">pSTRVI02</plasmid>
    </source>
</reference>
<evidence type="ECO:0000256" key="3">
    <source>
        <dbReference type="ARBA" id="ARBA00023315"/>
    </source>
</evidence>
<dbReference type="Pfam" id="PF08545">
    <property type="entry name" value="ACP_syn_III"/>
    <property type="match status" value="1"/>
</dbReference>
<evidence type="ECO:0000313" key="7">
    <source>
        <dbReference type="Proteomes" id="UP000008703"/>
    </source>
</evidence>
<keyword evidence="2" id="KW-0808">Transferase</keyword>
<dbReference type="PANTHER" id="PTHR34069:SF2">
    <property type="entry name" value="BETA-KETOACYL-[ACYL-CARRIER-PROTEIN] SYNTHASE III"/>
    <property type="match status" value="1"/>
</dbReference>
<dbReference type="KEGG" id="svl:Strvi_0235"/>
<protein>
    <submittedName>
        <fullName evidence="6">3-oxoacyl-(Acyl-carrier-protein) synthase 3</fullName>
    </submittedName>
</protein>
<evidence type="ECO:0000259" key="5">
    <source>
        <dbReference type="Pfam" id="PF08545"/>
    </source>
</evidence>
<evidence type="ECO:0000313" key="6">
    <source>
        <dbReference type="EMBL" id="AEM89008.1"/>
    </source>
</evidence>
<accession>G2PHK5</accession>
<dbReference type="Proteomes" id="UP000008703">
    <property type="component" value="Plasmid pSTRVI02"/>
</dbReference>
<evidence type="ECO:0000256" key="1">
    <source>
        <dbReference type="ARBA" id="ARBA00022490"/>
    </source>
</evidence>
<geneLocation type="plasmid" evidence="6 7">
    <name>pSTRVI02</name>
</geneLocation>
<dbReference type="AlphaFoldDB" id="G2PHK5"/>
<dbReference type="GO" id="GO:0004315">
    <property type="term" value="F:3-oxoacyl-[acyl-carrier-protein] synthase activity"/>
    <property type="evidence" value="ECO:0007669"/>
    <property type="project" value="InterPro"/>
</dbReference>
<feature type="domain" description="Beta-ketoacyl-[acyl-carrier-protein] synthase III N-terminal" evidence="5">
    <location>
        <begin position="110"/>
        <end position="189"/>
    </location>
</feature>
<keyword evidence="3" id="KW-0012">Acyltransferase</keyword>
<name>G2PHK5_STRV4</name>
<dbReference type="CDD" id="cd00830">
    <property type="entry name" value="KAS_III"/>
    <property type="match status" value="1"/>
</dbReference>
<dbReference type="eggNOG" id="COG0332">
    <property type="taxonomic scope" value="Bacteria"/>
</dbReference>
<dbReference type="InterPro" id="IPR013747">
    <property type="entry name" value="ACP_syn_III_C"/>
</dbReference>
<dbReference type="InterPro" id="IPR016039">
    <property type="entry name" value="Thiolase-like"/>
</dbReference>
<gene>
    <name evidence="6" type="ORF">Strvi_0235</name>
</gene>
<dbReference type="EMBL" id="CP002996">
    <property type="protein sequence ID" value="AEM89008.1"/>
    <property type="molecule type" value="Genomic_DNA"/>
</dbReference>
<organism evidence="6 7">
    <name type="scientific">Streptomyces violaceusniger (strain Tu 4113)</name>
    <dbReference type="NCBI Taxonomy" id="653045"/>
    <lineage>
        <taxon>Bacteria</taxon>
        <taxon>Bacillati</taxon>
        <taxon>Actinomycetota</taxon>
        <taxon>Actinomycetes</taxon>
        <taxon>Kitasatosporales</taxon>
        <taxon>Streptomycetaceae</taxon>
        <taxon>Streptomyces</taxon>
        <taxon>Streptomyces violaceusniger group</taxon>
    </lineage>
</organism>
<keyword evidence="1" id="KW-0963">Cytoplasm</keyword>
<dbReference type="InterPro" id="IPR013751">
    <property type="entry name" value="ACP_syn_III_N"/>
</dbReference>
<evidence type="ECO:0000259" key="4">
    <source>
        <dbReference type="Pfam" id="PF08541"/>
    </source>
</evidence>